<gene>
    <name evidence="2" type="ORF">NDU88_002245</name>
</gene>
<reference evidence="2" key="1">
    <citation type="journal article" date="2022" name="bioRxiv">
        <title>Sequencing and chromosome-scale assembly of the giantPleurodeles waltlgenome.</title>
        <authorList>
            <person name="Brown T."/>
            <person name="Elewa A."/>
            <person name="Iarovenko S."/>
            <person name="Subramanian E."/>
            <person name="Araus A.J."/>
            <person name="Petzold A."/>
            <person name="Susuki M."/>
            <person name="Suzuki K.-i.T."/>
            <person name="Hayashi T."/>
            <person name="Toyoda A."/>
            <person name="Oliveira C."/>
            <person name="Osipova E."/>
            <person name="Leigh N.D."/>
            <person name="Simon A."/>
            <person name="Yun M.H."/>
        </authorList>
    </citation>
    <scope>NUCLEOTIDE SEQUENCE</scope>
    <source>
        <strain evidence="2">20211129_DDA</strain>
        <tissue evidence="2">Liver</tissue>
    </source>
</reference>
<dbReference type="AlphaFoldDB" id="A0AAV7QCC8"/>
<name>A0AAV7QCC8_PLEWA</name>
<feature type="compositionally biased region" description="Basic and acidic residues" evidence="1">
    <location>
        <begin position="109"/>
        <end position="121"/>
    </location>
</feature>
<evidence type="ECO:0000313" key="3">
    <source>
        <dbReference type="Proteomes" id="UP001066276"/>
    </source>
</evidence>
<keyword evidence="3" id="KW-1185">Reference proteome</keyword>
<organism evidence="2 3">
    <name type="scientific">Pleurodeles waltl</name>
    <name type="common">Iberian ribbed newt</name>
    <dbReference type="NCBI Taxonomy" id="8319"/>
    <lineage>
        <taxon>Eukaryota</taxon>
        <taxon>Metazoa</taxon>
        <taxon>Chordata</taxon>
        <taxon>Craniata</taxon>
        <taxon>Vertebrata</taxon>
        <taxon>Euteleostomi</taxon>
        <taxon>Amphibia</taxon>
        <taxon>Batrachia</taxon>
        <taxon>Caudata</taxon>
        <taxon>Salamandroidea</taxon>
        <taxon>Salamandridae</taxon>
        <taxon>Pleurodelinae</taxon>
        <taxon>Pleurodeles</taxon>
    </lineage>
</organism>
<evidence type="ECO:0000256" key="1">
    <source>
        <dbReference type="SAM" id="MobiDB-lite"/>
    </source>
</evidence>
<protein>
    <submittedName>
        <fullName evidence="2">Uncharacterized protein</fullName>
    </submittedName>
</protein>
<evidence type="ECO:0000313" key="2">
    <source>
        <dbReference type="EMBL" id="KAJ1135815.1"/>
    </source>
</evidence>
<proteinExistence type="predicted"/>
<accession>A0AAV7QCC8</accession>
<dbReference type="EMBL" id="JANPWB010000010">
    <property type="protein sequence ID" value="KAJ1135815.1"/>
    <property type="molecule type" value="Genomic_DNA"/>
</dbReference>
<feature type="compositionally biased region" description="Basic and acidic residues" evidence="1">
    <location>
        <begin position="53"/>
        <end position="96"/>
    </location>
</feature>
<feature type="region of interest" description="Disordered" evidence="1">
    <location>
        <begin position="1"/>
        <end position="132"/>
    </location>
</feature>
<comment type="caution">
    <text evidence="2">The sequence shown here is derived from an EMBL/GenBank/DDBJ whole genome shotgun (WGS) entry which is preliminary data.</text>
</comment>
<sequence>MAQPQWCSRLTEVPATPTAESGTEFRSALPDNAPPGRLSNDHVTNSSGNPEIRVPERVERDDGLGAREKDEEGNDADREEKTRSIRPETVNEDRSRREARRTNAQARSATERDSERREFRHIPGGTWLDQVL</sequence>
<dbReference type="Proteomes" id="UP001066276">
    <property type="component" value="Chromosome 6"/>
</dbReference>